<keyword evidence="3" id="KW-1185">Reference proteome</keyword>
<dbReference type="RefSeq" id="WP_133533497.1">
    <property type="nucleotide sequence ID" value="NZ_SNXR01000015.1"/>
</dbReference>
<evidence type="ECO:0008006" key="4">
    <source>
        <dbReference type="Google" id="ProtNLM"/>
    </source>
</evidence>
<evidence type="ECO:0000313" key="3">
    <source>
        <dbReference type="Proteomes" id="UP000295260"/>
    </source>
</evidence>
<dbReference type="EMBL" id="SNXR01000015">
    <property type="protein sequence ID" value="TDP58222.1"/>
    <property type="molecule type" value="Genomic_DNA"/>
</dbReference>
<keyword evidence="1" id="KW-0732">Signal</keyword>
<feature type="chain" id="PRO_5020917024" description="Outer membrane protein with beta-barrel domain" evidence="1">
    <location>
        <begin position="21"/>
        <end position="183"/>
    </location>
</feature>
<sequence length="183" mass="20692">MISRNLTIVLLILNTTFSFAQEKPSVEKTIFGIQTGLLGAWIHNESRLTNSIALRTEIGLDIGIHGNFSSTTTVLIPSIKIEPRWYYNLEKRIAKNRKIENNSGNFLALNITYNPDKFYISNQDNINVISTVAFIPKWGIKRTVGSHFTYETGIGVGGFIVLNEFEPDRKIAIDLHLRVGYTF</sequence>
<organism evidence="2 3">
    <name type="scientific">Flavobacterium dankookense</name>
    <dbReference type="NCBI Taxonomy" id="706186"/>
    <lineage>
        <taxon>Bacteria</taxon>
        <taxon>Pseudomonadati</taxon>
        <taxon>Bacteroidota</taxon>
        <taxon>Flavobacteriia</taxon>
        <taxon>Flavobacteriales</taxon>
        <taxon>Flavobacteriaceae</taxon>
        <taxon>Flavobacterium</taxon>
    </lineage>
</organism>
<dbReference type="AlphaFoldDB" id="A0A4V6PUZ9"/>
<gene>
    <name evidence="2" type="ORF">BC748_2255</name>
</gene>
<reference evidence="2 3" key="1">
    <citation type="submission" date="2019-03" db="EMBL/GenBank/DDBJ databases">
        <title>Genomic Encyclopedia of Archaeal and Bacterial Type Strains, Phase II (KMG-II): from individual species to whole genera.</title>
        <authorList>
            <person name="Goeker M."/>
        </authorList>
    </citation>
    <scope>NUCLEOTIDE SEQUENCE [LARGE SCALE GENOMIC DNA]</scope>
    <source>
        <strain evidence="2 3">DSM 25687</strain>
    </source>
</reference>
<feature type="signal peptide" evidence="1">
    <location>
        <begin position="1"/>
        <end position="20"/>
    </location>
</feature>
<dbReference type="OrthoDB" id="883248at2"/>
<protein>
    <recommendedName>
        <fullName evidence="4">Outer membrane protein with beta-barrel domain</fullName>
    </recommendedName>
</protein>
<evidence type="ECO:0000313" key="2">
    <source>
        <dbReference type="EMBL" id="TDP58222.1"/>
    </source>
</evidence>
<dbReference type="Proteomes" id="UP000295260">
    <property type="component" value="Unassembled WGS sequence"/>
</dbReference>
<accession>A0A4V6PUZ9</accession>
<proteinExistence type="predicted"/>
<evidence type="ECO:0000256" key="1">
    <source>
        <dbReference type="SAM" id="SignalP"/>
    </source>
</evidence>
<name>A0A4V6PUZ9_9FLAO</name>
<comment type="caution">
    <text evidence="2">The sequence shown here is derived from an EMBL/GenBank/DDBJ whole genome shotgun (WGS) entry which is preliminary data.</text>
</comment>